<dbReference type="PROSITE" id="PS50892">
    <property type="entry name" value="V_SNARE"/>
    <property type="match status" value="1"/>
</dbReference>
<comment type="similarity">
    <text evidence="2">Belongs to the WD repeat L(2)GL family.</text>
</comment>
<evidence type="ECO:0000256" key="1">
    <source>
        <dbReference type="ARBA" id="ARBA00004496"/>
    </source>
</evidence>
<dbReference type="PANTHER" id="PTHR10241">
    <property type="entry name" value="LETHAL 2 GIANT LARVAE PROTEIN"/>
    <property type="match status" value="1"/>
</dbReference>
<dbReference type="GO" id="GO:0005096">
    <property type="term" value="F:GTPase activator activity"/>
    <property type="evidence" value="ECO:0007669"/>
    <property type="project" value="TreeGrafter"/>
</dbReference>
<dbReference type="GO" id="GO:0006887">
    <property type="term" value="P:exocytosis"/>
    <property type="evidence" value="ECO:0007669"/>
    <property type="project" value="UniProtKB-KW"/>
</dbReference>
<dbReference type="STRING" id="4781.A0A0P1B303"/>
<evidence type="ECO:0000259" key="7">
    <source>
        <dbReference type="PROSITE" id="PS50892"/>
    </source>
</evidence>
<dbReference type="SUPFAM" id="SSF50978">
    <property type="entry name" value="WD40 repeat-like"/>
    <property type="match status" value="1"/>
</dbReference>
<dbReference type="EMBL" id="CCYD01002939">
    <property type="protein sequence ID" value="CEG48626.1"/>
    <property type="molecule type" value="Genomic_DNA"/>
</dbReference>
<reference evidence="9" key="1">
    <citation type="submission" date="2014-09" db="EMBL/GenBank/DDBJ databases">
        <authorList>
            <person name="Sharma Rahul"/>
            <person name="Thines Marco"/>
        </authorList>
    </citation>
    <scope>NUCLEOTIDE SEQUENCE [LARGE SCALE GENOMIC DNA]</scope>
</reference>
<dbReference type="GO" id="GO:0019905">
    <property type="term" value="F:syntaxin binding"/>
    <property type="evidence" value="ECO:0007669"/>
    <property type="project" value="TreeGrafter"/>
</dbReference>
<keyword evidence="4" id="KW-0963">Cytoplasm</keyword>
<evidence type="ECO:0000256" key="4">
    <source>
        <dbReference type="ARBA" id="ARBA00022490"/>
    </source>
</evidence>
<dbReference type="Gene3D" id="1.20.5.110">
    <property type="match status" value="1"/>
</dbReference>
<dbReference type="GO" id="GO:0005886">
    <property type="term" value="C:plasma membrane"/>
    <property type="evidence" value="ECO:0007669"/>
    <property type="project" value="TreeGrafter"/>
</dbReference>
<dbReference type="InterPro" id="IPR042855">
    <property type="entry name" value="V_SNARE_CC"/>
</dbReference>
<protein>
    <recommendedName>
        <fullName evidence="7">V-SNARE coiled-coil homology domain-containing protein</fullName>
    </recommendedName>
</protein>
<dbReference type="InterPro" id="IPR015943">
    <property type="entry name" value="WD40/YVTN_repeat-like_dom_sf"/>
</dbReference>
<dbReference type="GO" id="GO:0005737">
    <property type="term" value="C:cytoplasm"/>
    <property type="evidence" value="ECO:0007669"/>
    <property type="project" value="UniProtKB-SubCell"/>
</dbReference>
<accession>A0A0P1B303</accession>
<organism evidence="8 9">
    <name type="scientific">Plasmopara halstedii</name>
    <name type="common">Downy mildew of sunflower</name>
    <dbReference type="NCBI Taxonomy" id="4781"/>
    <lineage>
        <taxon>Eukaryota</taxon>
        <taxon>Sar</taxon>
        <taxon>Stramenopiles</taxon>
        <taxon>Oomycota</taxon>
        <taxon>Peronosporomycetes</taxon>
        <taxon>Peronosporales</taxon>
        <taxon>Peronosporaceae</taxon>
        <taxon>Plasmopara</taxon>
    </lineage>
</organism>
<sequence length="1252" mass="136645">MGNKASHQSSASDSALNVLLSRPTSLDQEMFKLHLTAHHGVPSNANALAFCGSLGILAVGTASGTVKFYGTDGLEVLTEGPESVSHLAVGVTHLQFTAHQHLVVAYSDSSIRVFDLASGTILSCVSDAWTTSIITSIETLKYTDSPFFFVATDDGEIHVVHEATGRVSTYVIRPQDLSISHCEGVTAIATHPKDANLLLIAYDTYPAVLLRDFTKRRVIREFTLSIKTQKEACRESQNDASVCNSPQCLSWHSSGKRFVAGYKYGGIAVFRVDKTQGLYREVLGCAATCGKSLGQIKWLCAPPTSKHAASSGAIVFSQTSDSSGLTLIYPPTDGRNSEDLAADLYKADKLTWRVATIESINQASIRAFEAAINHMDSSTHVAPLSLIVLSGNPLDGCLPTVSVQCLPCFIKPGECKEEWEWRINRLPEAAIIPPLLQLSPLTTFAVVNLSHANDTLQSDLQSTFDQAKYSAMYRVTSSGEFEWPLSGGSVLDPLPNRFVTAESTGIEPNSVLLLTGHANGCVLFWETRVAQDQSSKGTLRLLHVADASLHRSCSPESTEITCISFCPASRTLVLGFTSGEITIMDFKARESSQPDFSSGALKEQNASTSTGETMSQMQRKDAMGFIPCFSLHIHTEPVTKLVLSSFYGYVAVADAVGTTSLIDTKTQQFQVLVSNSLRHNDESVTVDSLLMSELVQTTEIPGSEFSTILGPDSNASNGKGLFGMASHSENMNSPIMMHHHEVIPVLFVGRGSNKIEMFHVQSATKMGETLVNSEKATNLASILLIDEHGKRIELPGRDWNEAEGSKPPVSLDKVMPEVSESSEIVTHTHSPDADFELTHQLLTEARSEQLKTKGLSWSPCDHVYVTAPPGSLGLHLCMEVKQHAVVQEYAEDSHTSALLRENGVRIGHTLIEINGVDVSLFDRDAVCRVLEKLQEREKRLVFAHGFGEISKSVDTNTFNSQAEDSTCAAAIEGPRFLVCACGRMLHIFQAIVPQAAEMARGPKDCPIQPLTSMELQGPVVAMSVVRVPVGETIENCLTVVDQSNRVYILSLPSLHLIYDTECTNLVSRLVGISFGGEVIVANTFGEIERYSLFAEATAMESAVLERNPVKTRLHRPECQNILKQAITATISNSKKRGMGADASKMFKKLVLSVTQDAKDLNQIFHFSTEAEERKQLLGDRSAIVNDDTAKTELGLSGTKDSLMQAQQRLVERGEKLNDLGLKTEQMKKTSEEFYQTMKAFNEKNANKKWYEF</sequence>
<evidence type="ECO:0000256" key="3">
    <source>
        <dbReference type="ARBA" id="ARBA00022483"/>
    </source>
</evidence>
<dbReference type="OMA" id="WHSSGKR"/>
<keyword evidence="9" id="KW-1185">Reference proteome</keyword>
<dbReference type="AlphaFoldDB" id="A0A0P1B303"/>
<evidence type="ECO:0000256" key="6">
    <source>
        <dbReference type="SAM" id="MobiDB-lite"/>
    </source>
</evidence>
<name>A0A0P1B303_PLAHL</name>
<dbReference type="OrthoDB" id="19944at2759"/>
<proteinExistence type="inferred from homology"/>
<keyword evidence="3" id="KW-0268">Exocytosis</keyword>
<dbReference type="SUPFAM" id="SSF58038">
    <property type="entry name" value="SNARE fusion complex"/>
    <property type="match status" value="1"/>
</dbReference>
<dbReference type="InterPro" id="IPR001680">
    <property type="entry name" value="WD40_rpt"/>
</dbReference>
<dbReference type="Gene3D" id="2.130.10.10">
    <property type="entry name" value="YVTN repeat-like/Quinoprotein amine dehydrogenase"/>
    <property type="match status" value="3"/>
</dbReference>
<evidence type="ECO:0000256" key="2">
    <source>
        <dbReference type="ARBA" id="ARBA00008070"/>
    </source>
</evidence>
<evidence type="ECO:0000313" key="9">
    <source>
        <dbReference type="Proteomes" id="UP000054928"/>
    </source>
</evidence>
<feature type="region of interest" description="Disordered" evidence="6">
    <location>
        <begin position="592"/>
        <end position="611"/>
    </location>
</feature>
<keyword evidence="5" id="KW-0175">Coiled coil</keyword>
<dbReference type="InterPro" id="IPR036322">
    <property type="entry name" value="WD40_repeat_dom_sf"/>
</dbReference>
<dbReference type="PANTHER" id="PTHR10241:SF25">
    <property type="entry name" value="TOMOSYN, ISOFORM C"/>
    <property type="match status" value="1"/>
</dbReference>
<feature type="domain" description="V-SNARE coiled-coil homology" evidence="7">
    <location>
        <begin position="1187"/>
        <end position="1251"/>
    </location>
</feature>
<dbReference type="GeneID" id="36401493"/>
<dbReference type="GO" id="GO:0006893">
    <property type="term" value="P:Golgi to plasma membrane transport"/>
    <property type="evidence" value="ECO:0007669"/>
    <property type="project" value="TreeGrafter"/>
</dbReference>
<comment type="subcellular location">
    <subcellularLocation>
        <location evidence="1">Cytoplasm</location>
    </subcellularLocation>
</comment>
<evidence type="ECO:0000256" key="5">
    <source>
        <dbReference type="PROSITE-ProRule" id="PRU00290"/>
    </source>
</evidence>
<dbReference type="GO" id="GO:0045159">
    <property type="term" value="F:myosin II binding"/>
    <property type="evidence" value="ECO:0007669"/>
    <property type="project" value="TreeGrafter"/>
</dbReference>
<evidence type="ECO:0000313" key="8">
    <source>
        <dbReference type="EMBL" id="CEG48626.1"/>
    </source>
</evidence>
<dbReference type="Proteomes" id="UP000054928">
    <property type="component" value="Unassembled WGS sequence"/>
</dbReference>
<dbReference type="RefSeq" id="XP_024584995.1">
    <property type="nucleotide sequence ID" value="XM_024719725.1"/>
</dbReference>
<dbReference type="CDD" id="cd15873">
    <property type="entry name" value="R-SNARE_STXBP5_6"/>
    <property type="match status" value="1"/>
</dbReference>
<dbReference type="SMART" id="SM00320">
    <property type="entry name" value="WD40"/>
    <property type="match status" value="6"/>
</dbReference>